<dbReference type="AlphaFoldDB" id="A0A158QHJ8"/>
<evidence type="ECO:0000313" key="10">
    <source>
        <dbReference type="Proteomes" id="UP000278807"/>
    </source>
</evidence>
<comment type="catalytic activity">
    <reaction evidence="8">
        <text>alpha-D-glucose 1-phosphate + UTP + H(+) = UDP-alpha-D-glucose + diphosphate</text>
        <dbReference type="Rhea" id="RHEA:19889"/>
        <dbReference type="ChEBI" id="CHEBI:15378"/>
        <dbReference type="ChEBI" id="CHEBI:33019"/>
        <dbReference type="ChEBI" id="CHEBI:46398"/>
        <dbReference type="ChEBI" id="CHEBI:58601"/>
        <dbReference type="ChEBI" id="CHEBI:58885"/>
        <dbReference type="EC" id="2.7.7.9"/>
    </reaction>
    <physiologicalReaction direction="left-to-right" evidence="8">
        <dbReference type="Rhea" id="RHEA:19890"/>
    </physiologicalReaction>
</comment>
<dbReference type="InterPro" id="IPR002618">
    <property type="entry name" value="UDPGP_fam"/>
</dbReference>
<dbReference type="SUPFAM" id="SSF53448">
    <property type="entry name" value="Nucleotide-diphospho-sugar transferases"/>
    <property type="match status" value="1"/>
</dbReference>
<evidence type="ECO:0000313" key="11">
    <source>
        <dbReference type="WBParaSite" id="HNAJ_0000755501-mRNA-1"/>
    </source>
</evidence>
<reference evidence="11" key="1">
    <citation type="submission" date="2016-04" db="UniProtKB">
        <authorList>
            <consortium name="WormBaseParasite"/>
        </authorList>
    </citation>
    <scope>IDENTIFICATION</scope>
</reference>
<dbReference type="InterPro" id="IPR016267">
    <property type="entry name" value="UDPGP_trans"/>
</dbReference>
<protein>
    <recommendedName>
        <fullName evidence="4">UTP--glucose-1-phosphate uridylyltransferase</fullName>
        <ecNumber evidence="3">2.7.7.9</ecNumber>
    </recommendedName>
</protein>
<dbReference type="EC" id="2.7.7.9" evidence="3"/>
<proteinExistence type="inferred from homology"/>
<evidence type="ECO:0000256" key="2">
    <source>
        <dbReference type="ARBA" id="ARBA00011823"/>
    </source>
</evidence>
<evidence type="ECO:0000256" key="7">
    <source>
        <dbReference type="ARBA" id="ARBA00023579"/>
    </source>
</evidence>
<dbReference type="GO" id="GO:0005978">
    <property type="term" value="P:glycogen biosynthetic process"/>
    <property type="evidence" value="ECO:0007669"/>
    <property type="project" value="UniProtKB-UniPathway"/>
</dbReference>
<dbReference type="Pfam" id="PF01704">
    <property type="entry name" value="UDPGP"/>
    <property type="match status" value="2"/>
</dbReference>
<gene>
    <name evidence="9" type="ORF">HNAJ_LOCUS7551</name>
</gene>
<comment type="function">
    <text evidence="7">UTP--glucose-1-phosphate uridylyltransferase catalyzing the conversion of glucose-1-phosphate into UDP-glucose, a crucial precursor for the production of glycogen.</text>
</comment>
<dbReference type="Proteomes" id="UP000278807">
    <property type="component" value="Unassembled WGS sequence"/>
</dbReference>
<evidence type="ECO:0000256" key="6">
    <source>
        <dbReference type="ARBA" id="ARBA00022695"/>
    </source>
</evidence>
<dbReference type="WBParaSite" id="HNAJ_0000755501-mRNA-1">
    <property type="protein sequence ID" value="HNAJ_0000755501-mRNA-1"/>
    <property type="gene ID" value="HNAJ_0000755501"/>
</dbReference>
<accession>A0A158QHJ8</accession>
<evidence type="ECO:0000256" key="1">
    <source>
        <dbReference type="ARBA" id="ARBA00010401"/>
    </source>
</evidence>
<dbReference type="OrthoDB" id="6424074at2759"/>
<name>A0A158QHJ8_RODNA</name>
<reference evidence="9 10" key="2">
    <citation type="submission" date="2018-11" db="EMBL/GenBank/DDBJ databases">
        <authorList>
            <consortium name="Pathogen Informatics"/>
        </authorList>
    </citation>
    <scope>NUCLEOTIDE SEQUENCE [LARGE SCALE GENOMIC DNA]</scope>
</reference>
<evidence type="ECO:0000313" key="9">
    <source>
        <dbReference type="EMBL" id="VDO03411.1"/>
    </source>
</evidence>
<sequence length="316" mass="36612">MRNQRARISLDEKAFMSLYARYINLNANESINWSQVQPPDERYIKNYEDLCRPVEKNILSALSQLVILKFNGNTGTSMNFDGTKSLIKVKNDKSFLEISLQQIEQLNTMYNCEMPFVLMNSFKTDQDTEEFLKTIPKTRTQLFTFQQNRFPRLSEETGLIIPDSYQISGSRDPKWYVPGDGDVFRCLNESAILCWLEEQEKSEGTRIDFLMEVVDRKPEDKKEGTLVLYNGSLKLLDLSQISEEHAKDVVYSEQFKIINTNSMWINIKALQNLLNTRLLEMDLIVGKKIMKDGTKTIQLEEYAASAIRCFEKAMGK</sequence>
<dbReference type="UniPathway" id="UPA00164"/>
<dbReference type="STRING" id="102285.A0A158QHJ8"/>
<organism evidence="11">
    <name type="scientific">Rodentolepis nana</name>
    <name type="common">Dwarf tapeworm</name>
    <name type="synonym">Hymenolepis nana</name>
    <dbReference type="NCBI Taxonomy" id="102285"/>
    <lineage>
        <taxon>Eukaryota</taxon>
        <taxon>Metazoa</taxon>
        <taxon>Spiralia</taxon>
        <taxon>Lophotrochozoa</taxon>
        <taxon>Platyhelminthes</taxon>
        <taxon>Cestoda</taxon>
        <taxon>Eucestoda</taxon>
        <taxon>Cyclophyllidea</taxon>
        <taxon>Hymenolepididae</taxon>
        <taxon>Rodentolepis</taxon>
    </lineage>
</organism>
<evidence type="ECO:0000256" key="4">
    <source>
        <dbReference type="ARBA" id="ARBA00019048"/>
    </source>
</evidence>
<dbReference type="Gene3D" id="3.90.550.10">
    <property type="entry name" value="Spore Coat Polysaccharide Biosynthesis Protein SpsA, Chain A"/>
    <property type="match status" value="2"/>
</dbReference>
<evidence type="ECO:0000256" key="3">
    <source>
        <dbReference type="ARBA" id="ARBA00012415"/>
    </source>
</evidence>
<keyword evidence="6" id="KW-0548">Nucleotidyltransferase</keyword>
<evidence type="ECO:0000256" key="8">
    <source>
        <dbReference type="ARBA" id="ARBA00047432"/>
    </source>
</evidence>
<comment type="similarity">
    <text evidence="1">Belongs to the UDPGP type 1 family.</text>
</comment>
<keyword evidence="5" id="KW-0808">Transferase</keyword>
<dbReference type="GO" id="GO:0006011">
    <property type="term" value="P:UDP-alpha-D-glucose metabolic process"/>
    <property type="evidence" value="ECO:0007669"/>
    <property type="project" value="InterPro"/>
</dbReference>
<dbReference type="PANTHER" id="PTHR43511">
    <property type="match status" value="1"/>
</dbReference>
<comment type="subunit">
    <text evidence="2">Homooctamer.</text>
</comment>
<dbReference type="EMBL" id="UZAE01012075">
    <property type="protein sequence ID" value="VDO03411.1"/>
    <property type="molecule type" value="Genomic_DNA"/>
</dbReference>
<dbReference type="GO" id="GO:0003983">
    <property type="term" value="F:UTP:glucose-1-phosphate uridylyltransferase activity"/>
    <property type="evidence" value="ECO:0007669"/>
    <property type="project" value="UniProtKB-EC"/>
</dbReference>
<keyword evidence="10" id="KW-1185">Reference proteome</keyword>
<dbReference type="InterPro" id="IPR029044">
    <property type="entry name" value="Nucleotide-diphossugar_trans"/>
</dbReference>
<evidence type="ECO:0000256" key="5">
    <source>
        <dbReference type="ARBA" id="ARBA00022679"/>
    </source>
</evidence>